<reference evidence="2" key="1">
    <citation type="submission" date="2015-04" db="EMBL/GenBank/DDBJ databases">
        <title>The genome sequence of the plant pathogenic Rhizarian Plasmodiophora brassicae reveals insights in its biotrophic life cycle and the origin of chitin synthesis.</title>
        <authorList>
            <person name="Schwelm A."/>
            <person name="Fogelqvist J."/>
            <person name="Knaust A."/>
            <person name="Julke S."/>
            <person name="Lilja T."/>
            <person name="Dhandapani V."/>
            <person name="Bonilla-Rosso G."/>
            <person name="Karlsson M."/>
            <person name="Shevchenko A."/>
            <person name="Choi S.R."/>
            <person name="Kim H.G."/>
            <person name="Park J.Y."/>
            <person name="Lim Y.P."/>
            <person name="Ludwig-Muller J."/>
            <person name="Dixelius C."/>
        </authorList>
    </citation>
    <scope>NUCLEOTIDE SEQUENCE</scope>
    <source>
        <tissue evidence="2">Potato root galls</tissue>
    </source>
</reference>
<dbReference type="GO" id="GO:0005737">
    <property type="term" value="C:cytoplasm"/>
    <property type="evidence" value="ECO:0007669"/>
    <property type="project" value="UniProtKB-ARBA"/>
</dbReference>
<dbReference type="PANTHER" id="PTHR21011:SF1">
    <property type="entry name" value="SMALL RIBOSOMAL SUBUNIT PROTEIN BS6M"/>
    <property type="match status" value="1"/>
</dbReference>
<protein>
    <recommendedName>
        <fullName evidence="3">Ribosomal protein S6</fullName>
    </recommendedName>
</protein>
<feature type="non-terminal residue" evidence="2">
    <location>
        <position position="1"/>
    </location>
</feature>
<dbReference type="EMBL" id="HACM01009337">
    <property type="protein sequence ID" value="CRZ09779.1"/>
    <property type="molecule type" value="Transcribed_RNA"/>
</dbReference>
<evidence type="ECO:0008006" key="3">
    <source>
        <dbReference type="Google" id="ProtNLM"/>
    </source>
</evidence>
<accession>A0A0H5RM55</accession>
<dbReference type="GO" id="GO:0003735">
    <property type="term" value="F:structural constituent of ribosome"/>
    <property type="evidence" value="ECO:0007669"/>
    <property type="project" value="InterPro"/>
</dbReference>
<evidence type="ECO:0000256" key="1">
    <source>
        <dbReference type="ARBA" id="ARBA00009512"/>
    </source>
</evidence>
<dbReference type="HAMAP" id="MF_00360">
    <property type="entry name" value="Ribosomal_bS6"/>
    <property type="match status" value="1"/>
</dbReference>
<dbReference type="Pfam" id="PF01250">
    <property type="entry name" value="Ribosomal_S6"/>
    <property type="match status" value="1"/>
</dbReference>
<dbReference type="SUPFAM" id="SSF54995">
    <property type="entry name" value="Ribosomal protein S6"/>
    <property type="match status" value="1"/>
</dbReference>
<evidence type="ECO:0000313" key="2">
    <source>
        <dbReference type="EMBL" id="CRZ09779.1"/>
    </source>
</evidence>
<dbReference type="AlphaFoldDB" id="A0A0H5RM55"/>
<organism evidence="2">
    <name type="scientific">Spongospora subterranea</name>
    <dbReference type="NCBI Taxonomy" id="70186"/>
    <lineage>
        <taxon>Eukaryota</taxon>
        <taxon>Sar</taxon>
        <taxon>Rhizaria</taxon>
        <taxon>Endomyxa</taxon>
        <taxon>Phytomyxea</taxon>
        <taxon>Plasmodiophorida</taxon>
        <taxon>Plasmodiophoridae</taxon>
        <taxon>Spongospora</taxon>
    </lineage>
</organism>
<dbReference type="GO" id="GO:0006412">
    <property type="term" value="P:translation"/>
    <property type="evidence" value="ECO:0007669"/>
    <property type="project" value="InterPro"/>
</dbReference>
<dbReference type="InterPro" id="IPR035980">
    <property type="entry name" value="Ribosomal_bS6_sf"/>
</dbReference>
<proteinExistence type="inferred from homology"/>
<dbReference type="NCBIfam" id="TIGR00166">
    <property type="entry name" value="S6"/>
    <property type="match status" value="1"/>
</dbReference>
<dbReference type="InterPro" id="IPR020814">
    <property type="entry name" value="Ribosomal_S6_plastid/chlpt"/>
</dbReference>
<dbReference type="CDD" id="cd15465">
    <property type="entry name" value="bS6_mito"/>
    <property type="match status" value="1"/>
</dbReference>
<dbReference type="InterPro" id="IPR014717">
    <property type="entry name" value="Transl_elong_EF1B/ribsomal_bS6"/>
</dbReference>
<sequence>RLLEINMPLYETLFFIRGRCQPSEVVATVTRAAKCLTTDGGVIRQLDNLGKRPLAYSMTKQKQKSRFGYLYRFRTDCAPSKIDSLARSFRLDENVLRYITTKINPKKISDDIEAEERPLLLTPDRSTINSVRPMDESSRMSWLFNSKQSKGVSPSSLHQEPSRIDGLSHKLSEILSKK</sequence>
<name>A0A0H5RM55_9EUKA</name>
<dbReference type="PANTHER" id="PTHR21011">
    <property type="entry name" value="MITOCHONDRIAL 28S RIBOSOMAL PROTEIN S6"/>
    <property type="match status" value="1"/>
</dbReference>
<dbReference type="GO" id="GO:0005840">
    <property type="term" value="C:ribosome"/>
    <property type="evidence" value="ECO:0007669"/>
    <property type="project" value="InterPro"/>
</dbReference>
<dbReference type="GO" id="GO:0070181">
    <property type="term" value="F:small ribosomal subunit rRNA binding"/>
    <property type="evidence" value="ECO:0007669"/>
    <property type="project" value="TreeGrafter"/>
</dbReference>
<dbReference type="Gene3D" id="3.30.70.60">
    <property type="match status" value="1"/>
</dbReference>
<comment type="similarity">
    <text evidence="1">Belongs to the bacterial ribosomal protein bS6 family.</text>
</comment>
<dbReference type="InterPro" id="IPR000529">
    <property type="entry name" value="Ribosomal_bS6"/>
</dbReference>